<dbReference type="EMBL" id="QTSX02006403">
    <property type="protein sequence ID" value="KAJ9055301.1"/>
    <property type="molecule type" value="Genomic_DNA"/>
</dbReference>
<evidence type="ECO:0000313" key="2">
    <source>
        <dbReference type="Proteomes" id="UP001165960"/>
    </source>
</evidence>
<evidence type="ECO:0000313" key="1">
    <source>
        <dbReference type="EMBL" id="KAJ9055301.1"/>
    </source>
</evidence>
<gene>
    <name evidence="1" type="ORF">DSO57_1005128</name>
</gene>
<sequence length="262" mass="28764">MKKESFYAVHSGAEPGIYSTWKECEAQVTGVSGAVYKKFGSKREAELFLKYGRAGTEIKNKTISKKKPPLEAAMAKKIQNAGVFGAGHDFALAPIISRSLAQVVEVPSNDSHKESVEVIYTDGSSRGNGKLGARAGVGVFFGEGDLRNVSERLIGQPQTNQRAELTAAIRALEKATPGKRIEIRTDSRYLINGIKTWLPGWKENKWKTRSGTDVKNRDLFETLDSYINAHNLKVDWVHVPAHTGFPGNEKADQLAVEGAYLD</sequence>
<keyword evidence="2" id="KW-1185">Reference proteome</keyword>
<comment type="caution">
    <text evidence="1">The sequence shown here is derived from an EMBL/GenBank/DDBJ whole genome shotgun (WGS) entry which is preliminary data.</text>
</comment>
<proteinExistence type="predicted"/>
<dbReference type="Proteomes" id="UP001165960">
    <property type="component" value="Unassembled WGS sequence"/>
</dbReference>
<organism evidence="1 2">
    <name type="scientific">Entomophthora muscae</name>
    <dbReference type="NCBI Taxonomy" id="34485"/>
    <lineage>
        <taxon>Eukaryota</taxon>
        <taxon>Fungi</taxon>
        <taxon>Fungi incertae sedis</taxon>
        <taxon>Zoopagomycota</taxon>
        <taxon>Entomophthoromycotina</taxon>
        <taxon>Entomophthoromycetes</taxon>
        <taxon>Entomophthorales</taxon>
        <taxon>Entomophthoraceae</taxon>
        <taxon>Entomophthora</taxon>
    </lineage>
</organism>
<accession>A0ACC2RZ25</accession>
<protein>
    <submittedName>
        <fullName evidence="1">Uncharacterized protein</fullName>
    </submittedName>
</protein>
<name>A0ACC2RZ25_9FUNG</name>
<reference evidence="1" key="1">
    <citation type="submission" date="2022-04" db="EMBL/GenBank/DDBJ databases">
        <title>Genome of the entomopathogenic fungus Entomophthora muscae.</title>
        <authorList>
            <person name="Elya C."/>
            <person name="Lovett B.R."/>
            <person name="Lee E."/>
            <person name="Macias A.M."/>
            <person name="Hajek A.E."/>
            <person name="De Bivort B.L."/>
            <person name="Kasson M.T."/>
            <person name="De Fine Licht H.H."/>
            <person name="Stajich J.E."/>
        </authorList>
    </citation>
    <scope>NUCLEOTIDE SEQUENCE</scope>
    <source>
        <strain evidence="1">Berkeley</strain>
    </source>
</reference>